<proteinExistence type="predicted"/>
<dbReference type="GeneID" id="9225789"/>
<keyword evidence="2" id="KW-1185">Reference proteome</keyword>
<gene>
    <name evidence="1" type="ORF">MCYG_07383</name>
</gene>
<evidence type="ECO:0000313" key="1">
    <source>
        <dbReference type="EMBL" id="EEQ34564.1"/>
    </source>
</evidence>
<organism evidence="1 2">
    <name type="scientific">Arthroderma otae (strain ATCC MYA-4605 / CBS 113480)</name>
    <name type="common">Microsporum canis</name>
    <dbReference type="NCBI Taxonomy" id="554155"/>
    <lineage>
        <taxon>Eukaryota</taxon>
        <taxon>Fungi</taxon>
        <taxon>Dikarya</taxon>
        <taxon>Ascomycota</taxon>
        <taxon>Pezizomycotina</taxon>
        <taxon>Eurotiomycetes</taxon>
        <taxon>Eurotiomycetidae</taxon>
        <taxon>Onygenales</taxon>
        <taxon>Arthrodermataceae</taxon>
        <taxon>Microsporum</taxon>
    </lineage>
</organism>
<dbReference type="VEuPathDB" id="FungiDB:MCYG_07383"/>
<accession>C5FYG6</accession>
<dbReference type="Proteomes" id="UP000002035">
    <property type="component" value="Unassembled WGS sequence"/>
</dbReference>
<protein>
    <submittedName>
        <fullName evidence="1">Uncharacterized protein</fullName>
    </submittedName>
</protein>
<evidence type="ECO:0000313" key="2">
    <source>
        <dbReference type="Proteomes" id="UP000002035"/>
    </source>
</evidence>
<name>C5FYG6_ARTOC</name>
<reference evidence="2" key="1">
    <citation type="journal article" date="2012" name="MBio">
        <title>Comparative genome analysis of Trichophyton rubrum and related dermatophytes reveals candidate genes involved in infection.</title>
        <authorList>
            <person name="Martinez D.A."/>
            <person name="Oliver B.G."/>
            <person name="Graeser Y."/>
            <person name="Goldberg J.M."/>
            <person name="Li W."/>
            <person name="Martinez-Rossi N.M."/>
            <person name="Monod M."/>
            <person name="Shelest E."/>
            <person name="Barton R.C."/>
            <person name="Birch E."/>
            <person name="Brakhage A.A."/>
            <person name="Chen Z."/>
            <person name="Gurr S.J."/>
            <person name="Heiman D."/>
            <person name="Heitman J."/>
            <person name="Kosti I."/>
            <person name="Rossi A."/>
            <person name="Saif S."/>
            <person name="Samalova M."/>
            <person name="Saunders C.W."/>
            <person name="Shea T."/>
            <person name="Summerbell R.C."/>
            <person name="Xu J."/>
            <person name="Young S."/>
            <person name="Zeng Q."/>
            <person name="Birren B.W."/>
            <person name="Cuomo C.A."/>
            <person name="White T.C."/>
        </authorList>
    </citation>
    <scope>NUCLEOTIDE SEQUENCE [LARGE SCALE GENOMIC DNA]</scope>
    <source>
        <strain evidence="2">ATCC MYA-4605 / CBS 113480</strain>
    </source>
</reference>
<dbReference type="RefSeq" id="XP_002843600.1">
    <property type="nucleotide sequence ID" value="XM_002843554.1"/>
</dbReference>
<dbReference type="EMBL" id="DS995707">
    <property type="protein sequence ID" value="EEQ34564.1"/>
    <property type="molecule type" value="Genomic_DNA"/>
</dbReference>
<dbReference type="AlphaFoldDB" id="C5FYG6"/>
<sequence>MRGCTLRNRTNEQKTTLMEMLFQHTLAFGYALPCLSQNFGTFAGTNDRMRLPLDGPHSRSPHKRAILMWSACILFCIALCDAGPNVSQVSQPWETAGRDEGWKPGDFEPLKSIHNTTPLTFHLR</sequence>
<dbReference type="HOGENOM" id="CLU_2003385_0_0_1"/>